<reference evidence="1 2" key="1">
    <citation type="submission" date="2018-09" db="EMBL/GenBank/DDBJ databases">
        <title>Zymobacter palmae IAM14233 (=T109) whole genome analysis.</title>
        <authorList>
            <person name="Yanase H."/>
        </authorList>
    </citation>
    <scope>NUCLEOTIDE SEQUENCE [LARGE SCALE GENOMIC DNA]</scope>
    <source>
        <strain evidence="1 2">IAM14233</strain>
    </source>
</reference>
<accession>A0A348HGD4</accession>
<proteinExistence type="predicted"/>
<dbReference type="AlphaFoldDB" id="A0A348HGD4"/>
<dbReference type="EMBL" id="AP018933">
    <property type="protein sequence ID" value="BBG30686.1"/>
    <property type="molecule type" value="Genomic_DNA"/>
</dbReference>
<protein>
    <submittedName>
        <fullName evidence="1">Uncharacterized protein</fullName>
    </submittedName>
</protein>
<evidence type="ECO:0000313" key="2">
    <source>
        <dbReference type="Proteomes" id="UP000267342"/>
    </source>
</evidence>
<name>A0A348HGD4_9GAMM</name>
<sequence length="53" mass="5966">MLVFPDQQIESAGITFLGTFDKLLIRFGRRHGRTPIRLRAPRHGCLTPSVSMA</sequence>
<dbReference type="Proteomes" id="UP000267342">
    <property type="component" value="Chromosome"/>
</dbReference>
<gene>
    <name evidence="1" type="ORF">ZBT109_1940</name>
</gene>
<keyword evidence="2" id="KW-1185">Reference proteome</keyword>
<organism evidence="1 2">
    <name type="scientific">Zymobacter palmae</name>
    <dbReference type="NCBI Taxonomy" id="33074"/>
    <lineage>
        <taxon>Bacteria</taxon>
        <taxon>Pseudomonadati</taxon>
        <taxon>Pseudomonadota</taxon>
        <taxon>Gammaproteobacteria</taxon>
        <taxon>Oceanospirillales</taxon>
        <taxon>Halomonadaceae</taxon>
        <taxon>Zymobacter group</taxon>
        <taxon>Zymobacter</taxon>
    </lineage>
</organism>
<dbReference type="KEGG" id="zpl:ZBT109_1940"/>
<evidence type="ECO:0000313" key="1">
    <source>
        <dbReference type="EMBL" id="BBG30686.1"/>
    </source>
</evidence>